<dbReference type="InterPro" id="IPR036322">
    <property type="entry name" value="WD40_repeat_dom_sf"/>
</dbReference>
<dbReference type="SMART" id="SM00320">
    <property type="entry name" value="WD40"/>
    <property type="match status" value="12"/>
</dbReference>
<evidence type="ECO:0000256" key="2">
    <source>
        <dbReference type="ARBA" id="ARBA00022737"/>
    </source>
</evidence>
<feature type="repeat" description="WD" evidence="3">
    <location>
        <begin position="1052"/>
        <end position="1093"/>
    </location>
</feature>
<dbReference type="EMBL" id="GIFC01018999">
    <property type="protein sequence ID" value="MXV01083.1"/>
    <property type="molecule type" value="Transcribed_RNA"/>
</dbReference>
<evidence type="ECO:0000256" key="1">
    <source>
        <dbReference type="ARBA" id="ARBA00022574"/>
    </source>
</evidence>
<dbReference type="InterPro" id="IPR020472">
    <property type="entry name" value="WD40_PAC1"/>
</dbReference>
<dbReference type="Pfam" id="PF25469">
    <property type="entry name" value="WHD_NWD1"/>
    <property type="match status" value="1"/>
</dbReference>
<sequence>MSQGGASLYQDHILQAVLQGNLTSVPEPPSRVLKILVASTRHDLDHERRVVQENVVPELQRHCASLGLDVQLLDLQQGPDPRLCLASTTLQELEDCHARSLGCFLICLIGNKYGPLALPDLIESSTFEQVHNAAQEAGLDVSPLANWYLLNENLVHPAYELQVPQTPDPVADRTTEPDGCILTAGDAIVASRRILEEQEQVAKVLRYGARVALDEGLIDVDTERHFRMSNVHTILDRALRLSKTAPHRIICVVRQFDGINMSDASASSYVDVSAQDGGCTDEETSLSADDLVADIILNVNKKNVHYYCVPWQASGLDPELPEHGGYLEKLAECLLSSVKQMVDDASQLDTPDWDELPPTFRKVVQEVVRESQTHLCNSRQLLGALGVSQSLDSDYGPLLQIQRLMLADEERARHTPIIVCGREGCGKSTLLSQVLMYCPEWLGNDVVRIIRGVGQSPFCAYTAEILRNLCLHISMVFGFEISPKHHSFELSKLSIWFQDLLKLVETTTSDLVIVLDDLHQLKCPPNNQAAILGWLPWNLPLNVHIVCSVAEEAEGVLGLLRSRISTSDSYVHIPSLQGSAAASMLQSNLKDHKRTLTKDQWGVVRDRLAGQSVCPLYVTLLSQQAKRWSSYEALDGDMHVPGDIGTFVNRTLEKSEKRFGFSHVKKIASYLTCTSYGLREPEIVELLSCSECEASQREFLPVNWLSFKRELGVLLRESYVDCRSYLQWSHRCIGACVRKRYLAEPEDAVACHTDLANAFHLGFLMQKDEKGPAFDDSNKSKRKEDWSDLLREVDELWNHLFQSGDVKRLNQDAVCNFEFLLSAVRGASISYVRSVLEIVRAQLLDWEIELLYNMTKQSVDVLSQDPQQLATEILNWLRPYADGNSKVLEDLVSQANSWCNQAKTPLLVPLTSWLSLTLPPQVTSMSLQSPLKHLVAVPNSQHVFCTTEADNRVISMYHVTSKKLVRQLSGHKATITCLHMSASGRHLVSGSEDTDVLIWDPVLGTLQRRLSHHVAGVLCVATTHSEDFVLSGSEIGVVVVARLDTGQLVQRLENHRGVVNAVAVNKGDDIFATASSDCTVCVWCLEDFTLLNSIVLPSAIVRLCISSDSTFLLLACADNVVRVRSLTTGSDVHCLQGYTGRVSTLSFARDNCRCVVGTGDGKAFVFDIHSARLVQTLVAHQDSAVVAIQAQSKDTFLITAAGNKIVVWNFYLKRSEMCHPQPKAKKVDVHKDPVSCVALSRDGSMGVTGSRNGQIKVWQMSIGEPHTNLEGHTAAITCLVFAPNGLFVVSGSEDNTVRVWGLSLGVLACTFKEHQSKPVSVFVTSDSRRILSVDAQGVHRLWTADNATQLIMCTRTCKQVILHANMVFNVGGKSDNSLKYWPVMDTESEKTVSHSEAILCYTVTYDCQTIVTGSQDMSLKVWEVATAKLTQVLVGHEGPVTCVAVAPFRSSLAVSGSQDCNLIVWDMTTGSDNFILRGHTESIKATKLTLDGTVAVSCSDDNTLQLWNTQNGHRIASFDLHATMLVMTTSLNTNHLIIQLASSTFVPMLKMLNNPGKGLMLDLPPGTPVSDESKTLGLHLRGMMPKRVLLRGNLKREQSFDSFYWDLRAQSPKHETVDDFRMKPLSPFGSREHLHLSGTTPVWNGGVSTGRGLRPGGHPSDLGLQPKPKLPKHKILKKQQSMFACFPEFTQQAPPTLISPVTTAKDIVEKKELLLGKPSRVAAAMTLPRTNSVEEAPEKAQDEGAVGPENTVTDSAVCVLM</sequence>
<feature type="repeat" description="WD" evidence="3">
    <location>
        <begin position="1433"/>
        <end position="1475"/>
    </location>
</feature>
<feature type="repeat" description="WD" evidence="3">
    <location>
        <begin position="1227"/>
        <end position="1268"/>
    </location>
</feature>
<dbReference type="InterPro" id="IPR019775">
    <property type="entry name" value="WD40_repeat_CS"/>
</dbReference>
<dbReference type="CDD" id="cd00200">
    <property type="entry name" value="WD40"/>
    <property type="match status" value="2"/>
</dbReference>
<dbReference type="PROSITE" id="PS00678">
    <property type="entry name" value="WD_REPEATS_1"/>
    <property type="match status" value="3"/>
</dbReference>
<dbReference type="SUPFAM" id="SSF52540">
    <property type="entry name" value="P-loop containing nucleoside triphosphate hydrolases"/>
    <property type="match status" value="1"/>
</dbReference>
<keyword evidence="2" id="KW-0677">Repeat</keyword>
<name>A0A6B0VGB0_IXORI</name>
<dbReference type="Gene3D" id="3.40.50.300">
    <property type="entry name" value="P-loop containing nucleotide triphosphate hydrolases"/>
    <property type="match status" value="1"/>
</dbReference>
<protein>
    <submittedName>
        <fullName evidence="5">Putative wd40 domain protein</fullName>
    </submittedName>
</protein>
<feature type="repeat" description="WD" evidence="3">
    <location>
        <begin position="1269"/>
        <end position="1303"/>
    </location>
</feature>
<dbReference type="InterPro" id="IPR027417">
    <property type="entry name" value="P-loop_NTPase"/>
</dbReference>
<evidence type="ECO:0000313" key="5">
    <source>
        <dbReference type="EMBL" id="MXV01083.1"/>
    </source>
</evidence>
<proteinExistence type="predicted"/>
<dbReference type="PROSITE" id="PS50294">
    <property type="entry name" value="WD_REPEATS_REGION"/>
    <property type="match status" value="7"/>
</dbReference>
<feature type="repeat" description="WD" evidence="3">
    <location>
        <begin position="1391"/>
        <end position="1432"/>
    </location>
</feature>
<dbReference type="PROSITE" id="PS50082">
    <property type="entry name" value="WD_REPEATS_2"/>
    <property type="match status" value="7"/>
</dbReference>
<accession>A0A6B0VGB0</accession>
<evidence type="ECO:0000256" key="3">
    <source>
        <dbReference type="PROSITE-ProRule" id="PRU00221"/>
    </source>
</evidence>
<feature type="repeat" description="WD" evidence="3">
    <location>
        <begin position="968"/>
        <end position="1000"/>
    </location>
</feature>
<feature type="domain" description="NWD1/2-like winged helix-turn-helix" evidence="4">
    <location>
        <begin position="649"/>
        <end position="746"/>
    </location>
</feature>
<reference evidence="5" key="1">
    <citation type="submission" date="2019-12" db="EMBL/GenBank/DDBJ databases">
        <title>An insight into the sialome of adult female Ixodes ricinus ticks feeding for 6 days.</title>
        <authorList>
            <person name="Perner J."/>
            <person name="Ribeiro J.M.C."/>
        </authorList>
    </citation>
    <scope>NUCLEOTIDE SEQUENCE</scope>
    <source>
        <strain evidence="5">Semi-engorged</strain>
        <tissue evidence="5">Salivary glands</tissue>
    </source>
</reference>
<organism evidence="5">
    <name type="scientific">Ixodes ricinus</name>
    <name type="common">Common tick</name>
    <name type="synonym">Acarus ricinus</name>
    <dbReference type="NCBI Taxonomy" id="34613"/>
    <lineage>
        <taxon>Eukaryota</taxon>
        <taxon>Metazoa</taxon>
        <taxon>Ecdysozoa</taxon>
        <taxon>Arthropoda</taxon>
        <taxon>Chelicerata</taxon>
        <taxon>Arachnida</taxon>
        <taxon>Acari</taxon>
        <taxon>Parasitiformes</taxon>
        <taxon>Ixodida</taxon>
        <taxon>Ixodoidea</taxon>
        <taxon>Ixodidae</taxon>
        <taxon>Ixodinae</taxon>
        <taxon>Ixodes</taxon>
    </lineage>
</organism>
<dbReference type="PANTHER" id="PTHR19871:SF28">
    <property type="entry name" value="AAA+ ATPASE DOMAIN-CONTAINING PROTEIN"/>
    <property type="match status" value="1"/>
</dbReference>
<dbReference type="SUPFAM" id="SSF50978">
    <property type="entry name" value="WD40 repeat-like"/>
    <property type="match status" value="3"/>
</dbReference>
<evidence type="ECO:0000259" key="4">
    <source>
        <dbReference type="Pfam" id="PF25469"/>
    </source>
</evidence>
<keyword evidence="1 3" id="KW-0853">WD repeat</keyword>
<dbReference type="PRINTS" id="PR00320">
    <property type="entry name" value="GPROTEINBRPT"/>
</dbReference>
<dbReference type="Gene3D" id="2.130.10.10">
    <property type="entry name" value="YVTN repeat-like/Quinoprotein amine dehydrogenase"/>
    <property type="match status" value="4"/>
</dbReference>
<dbReference type="InterPro" id="IPR057588">
    <property type="entry name" value="NWD1/2-like_WH"/>
</dbReference>
<dbReference type="InterPro" id="IPR001680">
    <property type="entry name" value="WD40_rpt"/>
</dbReference>
<feature type="repeat" description="WD" evidence="3">
    <location>
        <begin position="1476"/>
        <end position="1517"/>
    </location>
</feature>
<dbReference type="InterPro" id="IPR015943">
    <property type="entry name" value="WD40/YVTN_repeat-like_dom_sf"/>
</dbReference>
<dbReference type="InterPro" id="IPR052752">
    <property type="entry name" value="NACHT-WD_repeat"/>
</dbReference>
<dbReference type="PANTHER" id="PTHR19871">
    <property type="entry name" value="BETA TRANSDUCIN-RELATED PROTEIN"/>
    <property type="match status" value="1"/>
</dbReference>
<dbReference type="Pfam" id="PF00400">
    <property type="entry name" value="WD40"/>
    <property type="match status" value="7"/>
</dbReference>